<dbReference type="Pfam" id="PF00368">
    <property type="entry name" value="HMG-CoA_red"/>
    <property type="match status" value="1"/>
</dbReference>
<evidence type="ECO:0000313" key="1">
    <source>
        <dbReference type="EMBL" id="KAK3006035.1"/>
    </source>
</evidence>
<proteinExistence type="predicted"/>
<dbReference type="SUPFAM" id="SSF56542">
    <property type="entry name" value="Substrate-binding domain of HMG-CoA reductase"/>
    <property type="match status" value="1"/>
</dbReference>
<name>A0AA88VGP3_9ASTE</name>
<dbReference type="GO" id="GO:0004420">
    <property type="term" value="F:hydroxymethylglutaryl-CoA reductase (NADPH) activity"/>
    <property type="evidence" value="ECO:0007669"/>
    <property type="project" value="InterPro"/>
</dbReference>
<dbReference type="PANTHER" id="PTHR10572:SF24">
    <property type="entry name" value="3-HYDROXY-3-METHYLGLUTARYL-COENZYME A REDUCTASE"/>
    <property type="match status" value="1"/>
</dbReference>
<dbReference type="Gene3D" id="3.90.770.10">
    <property type="entry name" value="3-hydroxy-3-methylglutaryl-coenzyme A Reductase, Chain A, domain 2"/>
    <property type="match status" value="1"/>
</dbReference>
<dbReference type="EMBL" id="JAVXUP010002049">
    <property type="protein sequence ID" value="KAK3006035.1"/>
    <property type="molecule type" value="Genomic_DNA"/>
</dbReference>
<reference evidence="1" key="1">
    <citation type="submission" date="2022-12" db="EMBL/GenBank/DDBJ databases">
        <title>Draft genome assemblies for two species of Escallonia (Escalloniales).</title>
        <authorList>
            <person name="Chanderbali A."/>
            <person name="Dervinis C."/>
            <person name="Anghel I."/>
            <person name="Soltis D."/>
            <person name="Soltis P."/>
            <person name="Zapata F."/>
        </authorList>
    </citation>
    <scope>NUCLEOTIDE SEQUENCE</scope>
    <source>
        <strain evidence="1">UCBG64.0493</strain>
        <tissue evidence="1">Leaf</tissue>
    </source>
</reference>
<dbReference type="GO" id="GO:0008299">
    <property type="term" value="P:isoprenoid biosynthetic process"/>
    <property type="evidence" value="ECO:0007669"/>
    <property type="project" value="TreeGrafter"/>
</dbReference>
<dbReference type="InterPro" id="IPR023074">
    <property type="entry name" value="HMG_CoA_Rdtase_cat_sf"/>
</dbReference>
<dbReference type="Proteomes" id="UP001188597">
    <property type="component" value="Unassembled WGS sequence"/>
</dbReference>
<organism evidence="1 2">
    <name type="scientific">Escallonia herrerae</name>
    <dbReference type="NCBI Taxonomy" id="1293975"/>
    <lineage>
        <taxon>Eukaryota</taxon>
        <taxon>Viridiplantae</taxon>
        <taxon>Streptophyta</taxon>
        <taxon>Embryophyta</taxon>
        <taxon>Tracheophyta</taxon>
        <taxon>Spermatophyta</taxon>
        <taxon>Magnoliopsida</taxon>
        <taxon>eudicotyledons</taxon>
        <taxon>Gunneridae</taxon>
        <taxon>Pentapetalae</taxon>
        <taxon>asterids</taxon>
        <taxon>campanulids</taxon>
        <taxon>Escalloniales</taxon>
        <taxon>Escalloniaceae</taxon>
        <taxon>Escallonia</taxon>
    </lineage>
</organism>
<dbReference type="PROSITE" id="PS50065">
    <property type="entry name" value="HMG_COA_REDUCTASE_4"/>
    <property type="match status" value="1"/>
</dbReference>
<evidence type="ECO:0000313" key="2">
    <source>
        <dbReference type="Proteomes" id="UP001188597"/>
    </source>
</evidence>
<dbReference type="InterPro" id="IPR002202">
    <property type="entry name" value="HMG_CoA_Rdtase"/>
</dbReference>
<accession>A0AA88VGP3</accession>
<dbReference type="InterPro" id="IPR009029">
    <property type="entry name" value="HMG_CoA_Rdtase_sub-bd_dom_sf"/>
</dbReference>
<gene>
    <name evidence="1" type="ORF">RJ639_016314</name>
</gene>
<dbReference type="AlphaFoldDB" id="A0AA88VGP3"/>
<dbReference type="GO" id="GO:0005778">
    <property type="term" value="C:peroxisomal membrane"/>
    <property type="evidence" value="ECO:0007669"/>
    <property type="project" value="TreeGrafter"/>
</dbReference>
<dbReference type="GO" id="GO:0005789">
    <property type="term" value="C:endoplasmic reticulum membrane"/>
    <property type="evidence" value="ECO:0007669"/>
    <property type="project" value="TreeGrafter"/>
</dbReference>
<protein>
    <submittedName>
        <fullName evidence="1">Uncharacterized protein</fullName>
    </submittedName>
</protein>
<keyword evidence="2" id="KW-1185">Reference proteome</keyword>
<dbReference type="PANTHER" id="PTHR10572">
    <property type="entry name" value="3-HYDROXY-3-METHYLGLUTARYL-COENZYME A REDUCTASE"/>
    <property type="match status" value="1"/>
</dbReference>
<dbReference type="GO" id="GO:0015936">
    <property type="term" value="P:coenzyme A metabolic process"/>
    <property type="evidence" value="ECO:0007669"/>
    <property type="project" value="InterPro"/>
</dbReference>
<sequence>MATTKGCLLASTNSGCKATYASGGATNILLKDGMTRALVVRFGTVKSAANLKFFLNLYDSDDCDYLDKIGIDEGHEDNDIPMDEEIKSDKPHHATPAAWAYMEQPLEFRIPNPMEMMEPNANIHDEFDK</sequence>
<dbReference type="GO" id="GO:0016126">
    <property type="term" value="P:sterol biosynthetic process"/>
    <property type="evidence" value="ECO:0007669"/>
    <property type="project" value="TreeGrafter"/>
</dbReference>
<comment type="caution">
    <text evidence="1">The sequence shown here is derived from an EMBL/GenBank/DDBJ whole genome shotgun (WGS) entry which is preliminary data.</text>
</comment>